<reference evidence="4 5" key="1">
    <citation type="submission" date="2022-07" db="EMBL/GenBank/DDBJ databases">
        <title>A copper resistant bacterium isolated from sediment samples of deep sea hydrothermal areas.</title>
        <authorList>
            <person name="Zeng X."/>
        </authorList>
    </citation>
    <scope>NUCLEOTIDE SEQUENCE [LARGE SCALE GENOMIC DNA]</scope>
    <source>
        <strain evidence="5">CuT 6</strain>
    </source>
</reference>
<keyword evidence="5" id="KW-1185">Reference proteome</keyword>
<comment type="similarity">
    <text evidence="1">Belongs to the transferase hexapeptide repeat family.</text>
</comment>
<dbReference type="PANTHER" id="PTHR43300:SF12">
    <property type="entry name" value="CHLORAMPHENICOL ACETYLTRANSFERASE"/>
    <property type="match status" value="1"/>
</dbReference>
<gene>
    <name evidence="4" type="ORF">NLK58_16620</name>
</gene>
<dbReference type="RefSeq" id="WP_341581348.1">
    <property type="nucleotide sequence ID" value="NZ_CP101118.1"/>
</dbReference>
<evidence type="ECO:0000256" key="3">
    <source>
        <dbReference type="ARBA" id="ARBA00023315"/>
    </source>
</evidence>
<accession>A0ABZ2VZY1</accession>
<dbReference type="Proteomes" id="UP001475781">
    <property type="component" value="Chromosome"/>
</dbReference>
<keyword evidence="2" id="KW-0808">Transferase</keyword>
<evidence type="ECO:0000256" key="2">
    <source>
        <dbReference type="ARBA" id="ARBA00022679"/>
    </source>
</evidence>
<dbReference type="GO" id="GO:0016746">
    <property type="term" value="F:acyltransferase activity"/>
    <property type="evidence" value="ECO:0007669"/>
    <property type="project" value="UniProtKB-KW"/>
</dbReference>
<name>A0ABZ2VZY1_9GAMM</name>
<dbReference type="Gene3D" id="2.160.10.10">
    <property type="entry name" value="Hexapeptide repeat proteins"/>
    <property type="match status" value="1"/>
</dbReference>
<dbReference type="InterPro" id="IPR050179">
    <property type="entry name" value="Trans_hexapeptide_repeat"/>
</dbReference>
<proteinExistence type="inferred from homology"/>
<evidence type="ECO:0000256" key="1">
    <source>
        <dbReference type="ARBA" id="ARBA00007274"/>
    </source>
</evidence>
<dbReference type="SUPFAM" id="SSF51161">
    <property type="entry name" value="Trimeric LpxA-like enzymes"/>
    <property type="match status" value="1"/>
</dbReference>
<keyword evidence="3 4" id="KW-0012">Acyltransferase</keyword>
<sequence>MGYLSETELRKMNFKSLGRDVKISSKASIYGSELMEIGDYSRVDDFCILSGKVSIGRYCHVTPMCLIAGGQPGVELNDFCTLAYGVKLFAQSDDYSGESMVNSLIPPEYKRERFAAVVLERQVIIGTNSVVFPGVTVAEGCAIGAMTLVVTSTDPWGVYIGSPARWLKARKRDLNELEKRFLRETGV</sequence>
<dbReference type="InterPro" id="IPR011004">
    <property type="entry name" value="Trimer_LpxA-like_sf"/>
</dbReference>
<dbReference type="PANTHER" id="PTHR43300">
    <property type="entry name" value="ACETYLTRANSFERASE"/>
    <property type="match status" value="1"/>
</dbReference>
<protein>
    <submittedName>
        <fullName evidence="4">Acyltransferase</fullName>
    </submittedName>
</protein>
<dbReference type="EMBL" id="CP101118">
    <property type="protein sequence ID" value="WZF87933.1"/>
    <property type="molecule type" value="Genomic_DNA"/>
</dbReference>
<dbReference type="CDD" id="cd04647">
    <property type="entry name" value="LbH_MAT_like"/>
    <property type="match status" value="1"/>
</dbReference>
<organism evidence="4 5">
    <name type="scientific">Marinobacter metalliresistant</name>
    <dbReference type="NCBI Taxonomy" id="2961995"/>
    <lineage>
        <taxon>Bacteria</taxon>
        <taxon>Pseudomonadati</taxon>
        <taxon>Pseudomonadota</taxon>
        <taxon>Gammaproteobacteria</taxon>
        <taxon>Pseudomonadales</taxon>
        <taxon>Marinobacteraceae</taxon>
        <taxon>Marinobacter</taxon>
    </lineage>
</organism>
<evidence type="ECO:0000313" key="5">
    <source>
        <dbReference type="Proteomes" id="UP001475781"/>
    </source>
</evidence>
<evidence type="ECO:0000313" key="4">
    <source>
        <dbReference type="EMBL" id="WZF87933.1"/>
    </source>
</evidence>